<dbReference type="Pfam" id="PF00474">
    <property type="entry name" value="SSF"/>
    <property type="match status" value="1"/>
</dbReference>
<feature type="transmembrane region" description="Helical" evidence="7">
    <location>
        <begin position="660"/>
        <end position="685"/>
    </location>
</feature>
<protein>
    <submittedName>
        <fullName evidence="8">Urea active transporter</fullName>
    </submittedName>
</protein>
<feature type="transmembrane region" description="Helical" evidence="7">
    <location>
        <begin position="41"/>
        <end position="62"/>
    </location>
</feature>
<evidence type="ECO:0000256" key="1">
    <source>
        <dbReference type="ARBA" id="ARBA00004141"/>
    </source>
</evidence>
<dbReference type="PANTHER" id="PTHR46154:SF3">
    <property type="entry name" value="DUR32P"/>
    <property type="match status" value="1"/>
</dbReference>
<feature type="transmembrane region" description="Helical" evidence="7">
    <location>
        <begin position="122"/>
        <end position="141"/>
    </location>
</feature>
<feature type="transmembrane region" description="Helical" evidence="7">
    <location>
        <begin position="627"/>
        <end position="648"/>
    </location>
</feature>
<dbReference type="Proteomes" id="UP000660729">
    <property type="component" value="Unassembled WGS sequence"/>
</dbReference>
<feature type="transmembrane region" description="Helical" evidence="7">
    <location>
        <begin position="282"/>
        <end position="303"/>
    </location>
</feature>
<name>A0A8H6VF40_9PEZI</name>
<dbReference type="Gene3D" id="1.20.1730.10">
    <property type="entry name" value="Sodium/glucose cotransporter"/>
    <property type="match status" value="1"/>
</dbReference>
<evidence type="ECO:0000256" key="5">
    <source>
        <dbReference type="ARBA" id="ARBA00023136"/>
    </source>
</evidence>
<evidence type="ECO:0000313" key="9">
    <source>
        <dbReference type="Proteomes" id="UP000660729"/>
    </source>
</evidence>
<feature type="transmembrane region" description="Helical" evidence="7">
    <location>
        <begin position="459"/>
        <end position="477"/>
    </location>
</feature>
<dbReference type="InterPro" id="IPR038377">
    <property type="entry name" value="Na/Glc_symporter_sf"/>
</dbReference>
<comment type="similarity">
    <text evidence="2 6">Belongs to the sodium:solute symporter (SSF) (TC 2.A.21) family.</text>
</comment>
<feature type="transmembrane region" description="Helical" evidence="7">
    <location>
        <begin position="384"/>
        <end position="407"/>
    </location>
</feature>
<evidence type="ECO:0000256" key="4">
    <source>
        <dbReference type="ARBA" id="ARBA00022989"/>
    </source>
</evidence>
<dbReference type="OrthoDB" id="6132759at2759"/>
<dbReference type="AlphaFoldDB" id="A0A8H6VF40"/>
<dbReference type="PROSITE" id="PS50283">
    <property type="entry name" value="NA_SOLUT_SYMP_3"/>
    <property type="match status" value="1"/>
</dbReference>
<dbReference type="GO" id="GO:0015204">
    <property type="term" value="F:urea transmembrane transporter activity"/>
    <property type="evidence" value="ECO:0007669"/>
    <property type="project" value="InterPro"/>
</dbReference>
<keyword evidence="4 7" id="KW-1133">Transmembrane helix</keyword>
<evidence type="ECO:0000313" key="8">
    <source>
        <dbReference type="EMBL" id="KAF7189070.1"/>
    </source>
</evidence>
<keyword evidence="3 7" id="KW-0812">Transmembrane</keyword>
<organism evidence="8 9">
    <name type="scientific">Pseudocercospora fuligena</name>
    <dbReference type="NCBI Taxonomy" id="685502"/>
    <lineage>
        <taxon>Eukaryota</taxon>
        <taxon>Fungi</taxon>
        <taxon>Dikarya</taxon>
        <taxon>Ascomycota</taxon>
        <taxon>Pezizomycotina</taxon>
        <taxon>Dothideomycetes</taxon>
        <taxon>Dothideomycetidae</taxon>
        <taxon>Mycosphaerellales</taxon>
        <taxon>Mycosphaerellaceae</taxon>
        <taxon>Pseudocercospora</taxon>
    </lineage>
</organism>
<feature type="transmembrane region" description="Helical" evidence="7">
    <location>
        <begin position="524"/>
        <end position="545"/>
    </location>
</feature>
<comment type="caution">
    <text evidence="8">The sequence shown here is derived from an EMBL/GenBank/DDBJ whole genome shotgun (WGS) entry which is preliminary data.</text>
</comment>
<feature type="transmembrane region" description="Helical" evidence="7">
    <location>
        <begin position="428"/>
        <end position="447"/>
    </location>
</feature>
<gene>
    <name evidence="8" type="ORF">HII31_09492</name>
</gene>
<feature type="transmembrane region" description="Helical" evidence="7">
    <location>
        <begin position="196"/>
        <end position="214"/>
    </location>
</feature>
<feature type="transmembrane region" description="Helical" evidence="7">
    <location>
        <begin position="324"/>
        <end position="344"/>
    </location>
</feature>
<feature type="transmembrane region" description="Helical" evidence="7">
    <location>
        <begin position="162"/>
        <end position="184"/>
    </location>
</feature>
<feature type="transmembrane region" description="Helical" evidence="7">
    <location>
        <begin position="82"/>
        <end position="102"/>
    </location>
</feature>
<accession>A0A8H6VF40</accession>
<dbReference type="EMBL" id="JABCIY010000194">
    <property type="protein sequence ID" value="KAF7189070.1"/>
    <property type="molecule type" value="Genomic_DNA"/>
</dbReference>
<comment type="subcellular location">
    <subcellularLocation>
        <location evidence="1">Membrane</location>
        <topology evidence="1">Multi-pass membrane protein</topology>
    </subcellularLocation>
</comment>
<proteinExistence type="inferred from homology"/>
<keyword evidence="5 7" id="KW-0472">Membrane</keyword>
<dbReference type="InterPro" id="IPR031155">
    <property type="entry name" value="DUR"/>
</dbReference>
<feature type="transmembrane region" description="Helical" evidence="7">
    <location>
        <begin position="226"/>
        <end position="245"/>
    </location>
</feature>
<dbReference type="InterPro" id="IPR001734">
    <property type="entry name" value="Na/solute_symporter"/>
</dbReference>
<evidence type="ECO:0000256" key="6">
    <source>
        <dbReference type="RuleBase" id="RU362091"/>
    </source>
</evidence>
<dbReference type="PANTHER" id="PTHR46154">
    <property type="match status" value="1"/>
</dbReference>
<evidence type="ECO:0000256" key="2">
    <source>
        <dbReference type="ARBA" id="ARBA00006434"/>
    </source>
</evidence>
<evidence type="ECO:0000256" key="7">
    <source>
        <dbReference type="SAM" id="Phobius"/>
    </source>
</evidence>
<reference evidence="8" key="1">
    <citation type="submission" date="2020-04" db="EMBL/GenBank/DDBJ databases">
        <title>Draft genome resource of the tomato pathogen Pseudocercospora fuligena.</title>
        <authorList>
            <person name="Zaccaron A."/>
        </authorList>
    </citation>
    <scope>NUCLEOTIDE SEQUENCE</scope>
    <source>
        <strain evidence="8">PF001</strain>
    </source>
</reference>
<evidence type="ECO:0000256" key="3">
    <source>
        <dbReference type="ARBA" id="ARBA00022692"/>
    </source>
</evidence>
<feature type="transmembrane region" description="Helical" evidence="7">
    <location>
        <begin position="484"/>
        <end position="504"/>
    </location>
</feature>
<dbReference type="CDD" id="cd11476">
    <property type="entry name" value="SLC5sbd_DUR3"/>
    <property type="match status" value="1"/>
</dbReference>
<sequence length="707" mass="77676">MISRDMTSQDKASPLHKKVLSDYCLDNLVSLRMAVDLLSQGTGYGVIVGLSIVFCLIILAAVKIQKRYLSEDSDQSEMFMVANRSVGTGLTCSAVFSSWMWINESVFSAAYTYKWGVALPVWWASGLSFQIALMAVLGIVAKLRVPYAHTSLEFMRRRYGSYAHGLFIVMNLINNVFGCGSMILAGSQLVTGMTGMHVIAACVLIPAGVVLYTAVGGLKATFLTDFLHTTIALILLIYFAIAVLSSQHIGGPAGLYDKINAANDHIDGNYKGSLLTFKSEPAILFGLVLKLGNLALVLMDTAFWQKSFASEVHATVPGYDLASIAIIAIPWCTGTVIGLSARAIEKTPVWIAYPDTLTLKQVNSGMVMPYVLESLLGKGATSGLLVLVFMAITSTVSSSMIAVSSIISLDFFRTYINPQASDRKIMKVSHLGVVFHGCFMAGFAIMLNYAGATNNWSTYFRPIIACPGIFPMMLTILWSRQTRLAAIAAPALGLCSGLAVWLGLSYKWGGAIDINTTQLQLPGLYGATTSFFSPLVYSVLISLIWPGQFDWREFLRIELIEEKTPVSSSPPSTLALDRIPDVNEEKKVAFESTSPSPPLTIRPDTETDLDAIVHPFGEDAIRHIKKWLKLAVAFFILNVLVTIILWPLPLYRNWIFTKNFFSGWVVMAMLWQWLALVLVVVYPVYDGRHEIAKTMRGMLRDSGRFTE</sequence>
<dbReference type="GO" id="GO:0005886">
    <property type="term" value="C:plasma membrane"/>
    <property type="evidence" value="ECO:0007669"/>
    <property type="project" value="TreeGrafter"/>
</dbReference>
<keyword evidence="9" id="KW-1185">Reference proteome</keyword>